<dbReference type="GeneID" id="81354775"/>
<feature type="compositionally biased region" description="Pro residues" evidence="1">
    <location>
        <begin position="36"/>
        <end position="46"/>
    </location>
</feature>
<dbReference type="EMBL" id="JAPQKI010000004">
    <property type="protein sequence ID" value="KAJ5102773.1"/>
    <property type="molecule type" value="Genomic_DNA"/>
</dbReference>
<reference evidence="2" key="2">
    <citation type="journal article" date="2023" name="IMA Fungus">
        <title>Comparative genomic study of the Penicillium genus elucidates a diverse pangenome and 15 lateral gene transfer events.</title>
        <authorList>
            <person name="Petersen C."/>
            <person name="Sorensen T."/>
            <person name="Nielsen M.R."/>
            <person name="Sondergaard T.E."/>
            <person name="Sorensen J.L."/>
            <person name="Fitzpatrick D.A."/>
            <person name="Frisvad J.C."/>
            <person name="Nielsen K.L."/>
        </authorList>
    </citation>
    <scope>NUCLEOTIDE SEQUENCE</scope>
    <source>
        <strain evidence="2">IBT 30761</strain>
    </source>
</reference>
<proteinExistence type="predicted"/>
<keyword evidence="3" id="KW-1185">Reference proteome</keyword>
<dbReference type="AlphaFoldDB" id="A0A9W9FM81"/>
<organism evidence="2 3">
    <name type="scientific">Penicillium argentinense</name>
    <dbReference type="NCBI Taxonomy" id="1131581"/>
    <lineage>
        <taxon>Eukaryota</taxon>
        <taxon>Fungi</taxon>
        <taxon>Dikarya</taxon>
        <taxon>Ascomycota</taxon>
        <taxon>Pezizomycotina</taxon>
        <taxon>Eurotiomycetes</taxon>
        <taxon>Eurotiomycetidae</taxon>
        <taxon>Eurotiales</taxon>
        <taxon>Aspergillaceae</taxon>
        <taxon>Penicillium</taxon>
    </lineage>
</organism>
<feature type="compositionally biased region" description="Polar residues" evidence="1">
    <location>
        <begin position="57"/>
        <end position="66"/>
    </location>
</feature>
<accession>A0A9W9FM81</accession>
<evidence type="ECO:0000313" key="2">
    <source>
        <dbReference type="EMBL" id="KAJ5102773.1"/>
    </source>
</evidence>
<evidence type="ECO:0000313" key="3">
    <source>
        <dbReference type="Proteomes" id="UP001149074"/>
    </source>
</evidence>
<evidence type="ECO:0000256" key="1">
    <source>
        <dbReference type="SAM" id="MobiDB-lite"/>
    </source>
</evidence>
<reference evidence="2" key="1">
    <citation type="submission" date="2022-11" db="EMBL/GenBank/DDBJ databases">
        <authorList>
            <person name="Petersen C."/>
        </authorList>
    </citation>
    <scope>NUCLEOTIDE SEQUENCE</scope>
    <source>
        <strain evidence="2">IBT 30761</strain>
    </source>
</reference>
<dbReference type="RefSeq" id="XP_056476153.1">
    <property type="nucleotide sequence ID" value="XM_056615796.1"/>
</dbReference>
<gene>
    <name evidence="2" type="ORF">N7532_003302</name>
</gene>
<dbReference type="Proteomes" id="UP001149074">
    <property type="component" value="Unassembled WGS sequence"/>
</dbReference>
<sequence>MEGYVIPAQFVPALSSRSGIFLNQGLTIAEHSNKSRPPPSFLPSPPLHHSIHTLPSTPRTQSGLDS</sequence>
<protein>
    <submittedName>
        <fullName evidence="2">Uncharacterized protein</fullName>
    </submittedName>
</protein>
<comment type="caution">
    <text evidence="2">The sequence shown here is derived from an EMBL/GenBank/DDBJ whole genome shotgun (WGS) entry which is preliminary data.</text>
</comment>
<name>A0A9W9FM81_9EURO</name>
<feature type="region of interest" description="Disordered" evidence="1">
    <location>
        <begin position="30"/>
        <end position="66"/>
    </location>
</feature>